<gene>
    <name evidence="1" type="ORF">G4B88_018987</name>
</gene>
<comment type="caution">
    <text evidence="1">The sequence shown here is derived from an EMBL/GenBank/DDBJ whole genome shotgun (WGS) entry which is preliminary data.</text>
</comment>
<dbReference type="Proteomes" id="UP000583929">
    <property type="component" value="Unassembled WGS sequence"/>
</dbReference>
<reference evidence="1 2" key="1">
    <citation type="journal article" date="2020" name="bioRxiv">
        <title>Sequence and annotation of 42 cannabis genomes reveals extensive copy number variation in cannabinoid synthesis and pathogen resistance genes.</title>
        <authorList>
            <person name="Mckernan K.J."/>
            <person name="Helbert Y."/>
            <person name="Kane L.T."/>
            <person name="Ebling H."/>
            <person name="Zhang L."/>
            <person name="Liu B."/>
            <person name="Eaton Z."/>
            <person name="Mclaughlin S."/>
            <person name="Kingan S."/>
            <person name="Baybayan P."/>
            <person name="Concepcion G."/>
            <person name="Jordan M."/>
            <person name="Riva A."/>
            <person name="Barbazuk W."/>
            <person name="Harkins T."/>
        </authorList>
    </citation>
    <scope>NUCLEOTIDE SEQUENCE [LARGE SCALE GENOMIC DNA]</scope>
    <source>
        <strain evidence="2">cv. Jamaican Lion 4</strain>
        <tissue evidence="1">Leaf</tissue>
    </source>
</reference>
<name>A0A7J6H238_CANSA</name>
<dbReference type="AlphaFoldDB" id="A0A7J6H238"/>
<keyword evidence="2" id="KW-1185">Reference proteome</keyword>
<proteinExistence type="predicted"/>
<sequence length="69" mass="8039">MSWLALANPSENIISNLFRINTLKEKVIVAFLILLNRTKGVVHKLREDFVGRKNKKNNKIVKLSFRRCT</sequence>
<organism evidence="1 2">
    <name type="scientific">Cannabis sativa</name>
    <name type="common">Hemp</name>
    <name type="synonym">Marijuana</name>
    <dbReference type="NCBI Taxonomy" id="3483"/>
    <lineage>
        <taxon>Eukaryota</taxon>
        <taxon>Viridiplantae</taxon>
        <taxon>Streptophyta</taxon>
        <taxon>Embryophyta</taxon>
        <taxon>Tracheophyta</taxon>
        <taxon>Spermatophyta</taxon>
        <taxon>Magnoliopsida</taxon>
        <taxon>eudicotyledons</taxon>
        <taxon>Gunneridae</taxon>
        <taxon>Pentapetalae</taxon>
        <taxon>rosids</taxon>
        <taxon>fabids</taxon>
        <taxon>Rosales</taxon>
        <taxon>Cannabaceae</taxon>
        <taxon>Cannabis</taxon>
    </lineage>
</organism>
<evidence type="ECO:0000313" key="1">
    <source>
        <dbReference type="EMBL" id="KAF4388710.1"/>
    </source>
</evidence>
<accession>A0A7J6H238</accession>
<evidence type="ECO:0000313" key="2">
    <source>
        <dbReference type="Proteomes" id="UP000583929"/>
    </source>
</evidence>
<protein>
    <submittedName>
        <fullName evidence="1">Uncharacterized protein</fullName>
    </submittedName>
</protein>
<dbReference type="EMBL" id="JAATIQ010000072">
    <property type="protein sequence ID" value="KAF4388710.1"/>
    <property type="molecule type" value="Genomic_DNA"/>
</dbReference>